<dbReference type="PANTHER" id="PTHR12221:SF6">
    <property type="entry name" value="PESCADILLO HOMOLOG"/>
    <property type="match status" value="1"/>
</dbReference>
<feature type="region of interest" description="Disordered" evidence="5">
    <location>
        <begin position="493"/>
        <end position="515"/>
    </location>
</feature>
<name>A0A7S3XC47_9CHLO</name>
<dbReference type="PANTHER" id="PTHR12221">
    <property type="entry name" value="PESCADILLO - RELATED"/>
    <property type="match status" value="1"/>
</dbReference>
<evidence type="ECO:0000259" key="6">
    <source>
        <dbReference type="PROSITE" id="PS50172"/>
    </source>
</evidence>
<reference evidence="7" key="1">
    <citation type="submission" date="2021-01" db="EMBL/GenBank/DDBJ databases">
        <authorList>
            <person name="Corre E."/>
            <person name="Pelletier E."/>
            <person name="Niang G."/>
            <person name="Scheremetjew M."/>
            <person name="Finn R."/>
            <person name="Kale V."/>
            <person name="Holt S."/>
            <person name="Cochrane G."/>
            <person name="Meng A."/>
            <person name="Brown T."/>
            <person name="Cohen L."/>
        </authorList>
    </citation>
    <scope>NUCLEOTIDE SEQUENCE</scope>
    <source>
        <strain evidence="7">CCMP1897</strain>
    </source>
</reference>
<evidence type="ECO:0000256" key="3">
    <source>
        <dbReference type="ARBA" id="ARBA00023242"/>
    </source>
</evidence>
<sequence>MGAKDKRGKKGNAAVYTTRNQAVRMLQVRLPEFRRLCILKGIHPREPKKKKHGHNKTYYHVKDIKWLLHEPLLGKFRDIKAYDKKIVKAKAKKTYELAKKLLDRKPGYTLDHIVKERYPTFIDALRDLDDPLTMVNLFAVLPGETRHNIDSKVVQKSKQLALEFQAYVVRSHALRKVFASVKGLYYQAEVMGQTITWLVPHERSQTMPDDVDYKVMLTFLEFYQTMLEFINFKLYHDMGFKYPPLVQGELSNLANALPEIMDAMSGGRKTVNSDAKSNSRNAEGASTAGPRDSEVERSALEGDAKECAEVFKGLVFFVGRENPLESLVFLIKAFGGVVGWDGEGSPFSVECPDVTHQVIDRPKVANPLSSREYIQPQWVLDCVNNRFLIPTTEYGPGKKPPPHLSPFVDNEAEGYTPEYAEMLKRLKAASTPSEHKTEEIPVEGTMPELGPSDVETKADLEDQYTKEVELEAAGVTHSEVLKKGGLERALEAVQQKKQGTEPQRKRKSAVSEEKAVDLSEIMMSRKSQRLYGSIQKGKRAKEAKVESLKQKREMLRGKK</sequence>
<feature type="compositionally biased region" description="Basic and acidic residues" evidence="5">
    <location>
        <begin position="498"/>
        <end position="515"/>
    </location>
</feature>
<evidence type="ECO:0000256" key="5">
    <source>
        <dbReference type="SAM" id="MobiDB-lite"/>
    </source>
</evidence>
<dbReference type="InterPro" id="IPR036420">
    <property type="entry name" value="BRCT_dom_sf"/>
</dbReference>
<protein>
    <recommendedName>
        <fullName evidence="4">Pescadillo homolog</fullName>
    </recommendedName>
</protein>
<feature type="region of interest" description="Disordered" evidence="5">
    <location>
        <begin position="428"/>
        <end position="451"/>
    </location>
</feature>
<feature type="compositionally biased region" description="Polar residues" evidence="5">
    <location>
        <begin position="270"/>
        <end position="281"/>
    </location>
</feature>
<dbReference type="SUPFAM" id="SSF52113">
    <property type="entry name" value="BRCT domain"/>
    <property type="match status" value="1"/>
</dbReference>
<comment type="function">
    <text evidence="4">Required for maturation of ribosomal RNAs and formation of the large ribosomal subunit.</text>
</comment>
<dbReference type="InterPro" id="IPR010613">
    <property type="entry name" value="PES"/>
</dbReference>
<keyword evidence="1 4" id="KW-0690">Ribosome biogenesis</keyword>
<evidence type="ECO:0000313" key="7">
    <source>
        <dbReference type="EMBL" id="CAE0606427.1"/>
    </source>
</evidence>
<gene>
    <name evidence="7" type="ORF">PSAL00342_LOCUS243</name>
</gene>
<accession>A0A7S3XC47</accession>
<evidence type="ECO:0000256" key="4">
    <source>
        <dbReference type="HAMAP-Rule" id="MF_03028"/>
    </source>
</evidence>
<proteinExistence type="inferred from homology"/>
<dbReference type="InterPro" id="IPR001357">
    <property type="entry name" value="BRCT_dom"/>
</dbReference>
<evidence type="ECO:0000256" key="1">
    <source>
        <dbReference type="ARBA" id="ARBA00022517"/>
    </source>
</evidence>
<dbReference type="AlphaFoldDB" id="A0A7S3XC47"/>
<dbReference type="GO" id="GO:0030687">
    <property type="term" value="C:preribosome, large subunit precursor"/>
    <property type="evidence" value="ECO:0007669"/>
    <property type="project" value="UniProtKB-UniRule"/>
</dbReference>
<evidence type="ECO:0000256" key="2">
    <source>
        <dbReference type="ARBA" id="ARBA00022552"/>
    </source>
</evidence>
<dbReference type="HAMAP" id="MF_03028">
    <property type="entry name" value="Pescadillo"/>
    <property type="match status" value="1"/>
</dbReference>
<dbReference type="Gene3D" id="3.40.50.10190">
    <property type="entry name" value="BRCT domain"/>
    <property type="match status" value="1"/>
</dbReference>
<feature type="domain" description="BRCT" evidence="6">
    <location>
        <begin position="306"/>
        <end position="396"/>
    </location>
</feature>
<organism evidence="7">
    <name type="scientific">Picocystis salinarum</name>
    <dbReference type="NCBI Taxonomy" id="88271"/>
    <lineage>
        <taxon>Eukaryota</taxon>
        <taxon>Viridiplantae</taxon>
        <taxon>Chlorophyta</taxon>
        <taxon>Picocystophyceae</taxon>
        <taxon>Picocystales</taxon>
        <taxon>Picocystaceae</taxon>
        <taxon>Picocystis</taxon>
    </lineage>
</organism>
<dbReference type="GO" id="GO:0003723">
    <property type="term" value="F:RNA binding"/>
    <property type="evidence" value="ECO:0007669"/>
    <property type="project" value="TreeGrafter"/>
</dbReference>
<feature type="compositionally biased region" description="Basic and acidic residues" evidence="5">
    <location>
        <begin position="540"/>
        <end position="559"/>
    </location>
</feature>
<dbReference type="GO" id="GO:0005654">
    <property type="term" value="C:nucleoplasm"/>
    <property type="evidence" value="ECO:0007669"/>
    <property type="project" value="UniProtKB-SubCell"/>
</dbReference>
<comment type="subcellular location">
    <subcellularLocation>
        <location evidence="4">Nucleus</location>
        <location evidence="4">Nucleolus</location>
    </subcellularLocation>
    <subcellularLocation>
        <location evidence="4">Nucleus</location>
        <location evidence="4">Nucleoplasm</location>
    </subcellularLocation>
</comment>
<comment type="similarity">
    <text evidence="4">Belongs to the pescadillo family.</text>
</comment>
<dbReference type="SMART" id="SM00292">
    <property type="entry name" value="BRCT"/>
    <property type="match status" value="1"/>
</dbReference>
<dbReference type="GO" id="GO:0043021">
    <property type="term" value="F:ribonucleoprotein complex binding"/>
    <property type="evidence" value="ECO:0007669"/>
    <property type="project" value="UniProtKB-UniRule"/>
</dbReference>
<dbReference type="GO" id="GO:0000466">
    <property type="term" value="P:maturation of 5.8S rRNA from tricistronic rRNA transcript (SSU-rRNA, 5.8S rRNA, LSU-rRNA)"/>
    <property type="evidence" value="ECO:0007669"/>
    <property type="project" value="UniProtKB-UniRule"/>
</dbReference>
<feature type="region of interest" description="Disordered" evidence="5">
    <location>
        <begin position="267"/>
        <end position="297"/>
    </location>
</feature>
<dbReference type="GO" id="GO:0000463">
    <property type="term" value="P:maturation of LSU-rRNA from tricistronic rRNA transcript (SSU-rRNA, 5.8S rRNA, LSU-rRNA)"/>
    <property type="evidence" value="ECO:0007669"/>
    <property type="project" value="UniProtKB-UniRule"/>
</dbReference>
<dbReference type="GO" id="GO:0070545">
    <property type="term" value="C:PeBoW complex"/>
    <property type="evidence" value="ECO:0007669"/>
    <property type="project" value="TreeGrafter"/>
</dbReference>
<keyword evidence="2 4" id="KW-0698">rRNA processing</keyword>
<dbReference type="CDD" id="cd17709">
    <property type="entry name" value="BRCT_pescadillo_like"/>
    <property type="match status" value="1"/>
</dbReference>
<feature type="region of interest" description="Disordered" evidence="5">
    <location>
        <begin position="529"/>
        <end position="559"/>
    </location>
</feature>
<dbReference type="PROSITE" id="PS50172">
    <property type="entry name" value="BRCT"/>
    <property type="match status" value="1"/>
</dbReference>
<dbReference type="Pfam" id="PF06732">
    <property type="entry name" value="Pescadillo_N"/>
    <property type="match status" value="1"/>
</dbReference>
<dbReference type="EMBL" id="HBIS01000287">
    <property type="protein sequence ID" value="CAE0606427.1"/>
    <property type="molecule type" value="Transcribed_RNA"/>
</dbReference>
<keyword evidence="3 4" id="KW-0539">Nucleus</keyword>